<gene>
    <name evidence="2" type="ORF">APZ42_003021</name>
</gene>
<protein>
    <submittedName>
        <fullName evidence="2">Uncharacterized protein</fullName>
    </submittedName>
</protein>
<feature type="compositionally biased region" description="Basic and acidic residues" evidence="1">
    <location>
        <begin position="52"/>
        <end position="61"/>
    </location>
</feature>
<reference evidence="2 3" key="1">
    <citation type="submission" date="2016-03" db="EMBL/GenBank/DDBJ databases">
        <title>EvidentialGene: Evidence-directed Construction of Genes on Genomes.</title>
        <authorList>
            <person name="Gilbert D.G."/>
            <person name="Choi J.-H."/>
            <person name="Mockaitis K."/>
            <person name="Colbourne J."/>
            <person name="Pfrender M."/>
        </authorList>
    </citation>
    <scope>NUCLEOTIDE SEQUENCE [LARGE SCALE GENOMIC DNA]</scope>
    <source>
        <strain evidence="2 3">Xinb3</strain>
        <tissue evidence="2">Complete organism</tissue>
    </source>
</reference>
<dbReference type="AlphaFoldDB" id="A0A164HW30"/>
<sequence>HQPVGPVLLRARGPARHAPAARRLDHQRVVLGGAVRVQAHRPGLQRHQTRRAGPDRVDQHGRVHTRHPRHIPLARRSGHTHSGQAARAAVCRATRIDGAGRGHGASHPVCGADARSHLHQRIGHLPHLQPLLHRRARDSAQTLSPAASDPAHEPAFQRQRPAPPHWRCAGDGHHLDVCGARRLGQVAGAHPARDAGGMDALSHAFSVFHRGVCALGQRRFAALAAPAFAAAARLDAGGHDRPELLGFAVFAAGRDRGHAVFRADFDRPAV</sequence>
<feature type="region of interest" description="Disordered" evidence="1">
    <location>
        <begin position="42"/>
        <end position="65"/>
    </location>
</feature>
<name>A0A164HW30_9CRUS</name>
<keyword evidence="3" id="KW-1185">Reference proteome</keyword>
<accession>A0A164HW30</accession>
<evidence type="ECO:0000313" key="3">
    <source>
        <dbReference type="Proteomes" id="UP000076858"/>
    </source>
</evidence>
<feature type="region of interest" description="Disordered" evidence="1">
    <location>
        <begin position="137"/>
        <end position="164"/>
    </location>
</feature>
<evidence type="ECO:0000256" key="1">
    <source>
        <dbReference type="SAM" id="MobiDB-lite"/>
    </source>
</evidence>
<feature type="non-terminal residue" evidence="2">
    <location>
        <position position="270"/>
    </location>
</feature>
<evidence type="ECO:0000313" key="2">
    <source>
        <dbReference type="EMBL" id="KZS00618.1"/>
    </source>
</evidence>
<dbReference type="Proteomes" id="UP000076858">
    <property type="component" value="Unassembled WGS sequence"/>
</dbReference>
<feature type="non-terminal residue" evidence="2">
    <location>
        <position position="1"/>
    </location>
</feature>
<dbReference type="EMBL" id="LRGB01009270">
    <property type="protein sequence ID" value="KZS00618.1"/>
    <property type="molecule type" value="Genomic_DNA"/>
</dbReference>
<comment type="caution">
    <text evidence="2">The sequence shown here is derived from an EMBL/GenBank/DDBJ whole genome shotgun (WGS) entry which is preliminary data.</text>
</comment>
<proteinExistence type="predicted"/>
<organism evidence="2 3">
    <name type="scientific">Daphnia magna</name>
    <dbReference type="NCBI Taxonomy" id="35525"/>
    <lineage>
        <taxon>Eukaryota</taxon>
        <taxon>Metazoa</taxon>
        <taxon>Ecdysozoa</taxon>
        <taxon>Arthropoda</taxon>
        <taxon>Crustacea</taxon>
        <taxon>Branchiopoda</taxon>
        <taxon>Diplostraca</taxon>
        <taxon>Cladocera</taxon>
        <taxon>Anomopoda</taxon>
        <taxon>Daphniidae</taxon>
        <taxon>Daphnia</taxon>
    </lineage>
</organism>